<evidence type="ECO:0000313" key="2">
    <source>
        <dbReference type="Proteomes" id="UP001234989"/>
    </source>
</evidence>
<sequence>MEGATTWSFHSEVPLLFAYQEPIHTWPMEAGVELQSTSASNVLCVVSEKRSCFIPR</sequence>
<gene>
    <name evidence="1" type="ORF">MTR67_017972</name>
</gene>
<protein>
    <submittedName>
        <fullName evidence="1">Uncharacterized protein</fullName>
    </submittedName>
</protein>
<organism evidence="1 2">
    <name type="scientific">Solanum verrucosum</name>
    <dbReference type="NCBI Taxonomy" id="315347"/>
    <lineage>
        <taxon>Eukaryota</taxon>
        <taxon>Viridiplantae</taxon>
        <taxon>Streptophyta</taxon>
        <taxon>Embryophyta</taxon>
        <taxon>Tracheophyta</taxon>
        <taxon>Spermatophyta</taxon>
        <taxon>Magnoliopsida</taxon>
        <taxon>eudicotyledons</taxon>
        <taxon>Gunneridae</taxon>
        <taxon>Pentapetalae</taxon>
        <taxon>asterids</taxon>
        <taxon>lamiids</taxon>
        <taxon>Solanales</taxon>
        <taxon>Solanaceae</taxon>
        <taxon>Solanoideae</taxon>
        <taxon>Solaneae</taxon>
        <taxon>Solanum</taxon>
    </lineage>
</organism>
<accession>A0AAF0QKV2</accession>
<reference evidence="1" key="1">
    <citation type="submission" date="2023-08" db="EMBL/GenBank/DDBJ databases">
        <title>A de novo genome assembly of Solanum verrucosum Schlechtendal, a Mexican diploid species geographically isolated from the other diploid A-genome species in potato relatives.</title>
        <authorList>
            <person name="Hosaka K."/>
        </authorList>
    </citation>
    <scope>NUCLEOTIDE SEQUENCE</scope>
    <source>
        <tissue evidence="1">Young leaves</tissue>
    </source>
</reference>
<evidence type="ECO:0000313" key="1">
    <source>
        <dbReference type="EMBL" id="WMV24587.1"/>
    </source>
</evidence>
<dbReference type="AlphaFoldDB" id="A0AAF0QKV2"/>
<dbReference type="EMBL" id="CP133615">
    <property type="protein sequence ID" value="WMV24587.1"/>
    <property type="molecule type" value="Genomic_DNA"/>
</dbReference>
<proteinExistence type="predicted"/>
<name>A0AAF0QKV2_SOLVR</name>
<keyword evidence="2" id="KW-1185">Reference proteome</keyword>
<dbReference type="Proteomes" id="UP001234989">
    <property type="component" value="Chromosome 4"/>
</dbReference>